<protein>
    <submittedName>
        <fullName evidence="1">Uncharacterized protein</fullName>
    </submittedName>
</protein>
<dbReference type="EMBL" id="JAHRIP010002523">
    <property type="protein sequence ID" value="MEQ2280961.1"/>
    <property type="molecule type" value="Genomic_DNA"/>
</dbReference>
<sequence>MIDDRMTLSDPVEEFMSVCQQRDISALPLRPASHGVRVEEKGPLERECFYTASGIMGSPLLLPLSQMLEGEEVEAARGGDGTVNEAVCGGPLDSRWRVGRFVLQMFDDPELQEAASQYWSEELVWKVMETGSELMSL</sequence>
<dbReference type="Proteomes" id="UP001469553">
    <property type="component" value="Unassembled WGS sequence"/>
</dbReference>
<gene>
    <name evidence="1" type="ORF">AMECASPLE_025532</name>
</gene>
<reference evidence="1 2" key="1">
    <citation type="submission" date="2021-06" db="EMBL/GenBank/DDBJ databases">
        <authorList>
            <person name="Palmer J.M."/>
        </authorList>
    </citation>
    <scope>NUCLEOTIDE SEQUENCE [LARGE SCALE GENOMIC DNA]</scope>
    <source>
        <strain evidence="1 2">AS_MEX2019</strain>
        <tissue evidence="1">Muscle</tissue>
    </source>
</reference>
<organism evidence="1 2">
    <name type="scientific">Ameca splendens</name>
    <dbReference type="NCBI Taxonomy" id="208324"/>
    <lineage>
        <taxon>Eukaryota</taxon>
        <taxon>Metazoa</taxon>
        <taxon>Chordata</taxon>
        <taxon>Craniata</taxon>
        <taxon>Vertebrata</taxon>
        <taxon>Euteleostomi</taxon>
        <taxon>Actinopterygii</taxon>
        <taxon>Neopterygii</taxon>
        <taxon>Teleostei</taxon>
        <taxon>Neoteleostei</taxon>
        <taxon>Acanthomorphata</taxon>
        <taxon>Ovalentaria</taxon>
        <taxon>Atherinomorphae</taxon>
        <taxon>Cyprinodontiformes</taxon>
        <taxon>Goodeidae</taxon>
        <taxon>Ameca</taxon>
    </lineage>
</organism>
<proteinExistence type="predicted"/>
<keyword evidence="2" id="KW-1185">Reference proteome</keyword>
<comment type="caution">
    <text evidence="1">The sequence shown here is derived from an EMBL/GenBank/DDBJ whole genome shotgun (WGS) entry which is preliminary data.</text>
</comment>
<evidence type="ECO:0000313" key="2">
    <source>
        <dbReference type="Proteomes" id="UP001469553"/>
    </source>
</evidence>
<accession>A0ABV0XHN3</accession>
<name>A0ABV0XHN3_9TELE</name>
<evidence type="ECO:0000313" key="1">
    <source>
        <dbReference type="EMBL" id="MEQ2280961.1"/>
    </source>
</evidence>